<protein>
    <submittedName>
        <fullName evidence="1">Uncharacterized protein</fullName>
    </submittedName>
</protein>
<evidence type="ECO:0000313" key="1">
    <source>
        <dbReference type="EMBL" id="EFW15905.1"/>
    </source>
</evidence>
<dbReference type="AlphaFoldDB" id="E9DCI0"/>
<keyword evidence="2" id="KW-1185">Reference proteome</keyword>
<dbReference type="VEuPathDB" id="FungiDB:CPSG_07532"/>
<sequence length="228" mass="25217">MKTRTYDRCPNSFEDVDRPGVYPPSVLSSREHQSFSNASSSYHINRCTFPGSCGHSNPLYKNMYPVTAFTIKNHTPSIIRGKYRMSCLLASLEDALMLSLRLSCSEYIDEGICNRHKTQGMIKYRGSTRGAVIRQRVVDASHTITKLTRTPSVGSSRLECREFGESAVPSVNAGPTALLYFIGAGPGWCSAAVEVPAPKAEMEAQPQRKYTGVTAYLMNGFRSSIRKT</sequence>
<dbReference type="EMBL" id="GL636499">
    <property type="protein sequence ID" value="EFW15905.1"/>
    <property type="molecule type" value="Genomic_DNA"/>
</dbReference>
<organism evidence="2">
    <name type="scientific">Coccidioides posadasii (strain RMSCC 757 / Silveira)</name>
    <name type="common">Valley fever fungus</name>
    <dbReference type="NCBI Taxonomy" id="443226"/>
    <lineage>
        <taxon>Eukaryota</taxon>
        <taxon>Fungi</taxon>
        <taxon>Dikarya</taxon>
        <taxon>Ascomycota</taxon>
        <taxon>Pezizomycotina</taxon>
        <taxon>Eurotiomycetes</taxon>
        <taxon>Eurotiomycetidae</taxon>
        <taxon>Onygenales</taxon>
        <taxon>Onygenaceae</taxon>
        <taxon>Coccidioides</taxon>
    </lineage>
</organism>
<dbReference type="HOGENOM" id="CLU_1214645_0_0_1"/>
<name>E9DCI0_COCPS</name>
<reference evidence="2" key="2">
    <citation type="submission" date="2010-03" db="EMBL/GenBank/DDBJ databases">
        <title>The genome sequence of Coccidioides posadasii strain Silveira.</title>
        <authorList>
            <consortium name="The Broad Institute Genome Sequencing Center for Infectious Disease"/>
            <person name="Neafsey D."/>
            <person name="Orbach M."/>
            <person name="Henn M.R."/>
            <person name="Cole G.T."/>
            <person name="Galgiani J."/>
            <person name="Gardner M.J."/>
            <person name="Kirkland T.N."/>
            <person name="Taylor J.W."/>
            <person name="Young S.K."/>
            <person name="Zeng Q."/>
            <person name="Koehrsen M."/>
            <person name="Alvarado L."/>
            <person name="Berlin A."/>
            <person name="Borenstein D."/>
            <person name="Chapman S.B."/>
            <person name="Chen Z."/>
            <person name="Engels R."/>
            <person name="Freedman E."/>
            <person name="Gellesch M."/>
            <person name="Goldberg J."/>
            <person name="Griggs A."/>
            <person name="Gujja S."/>
            <person name="Heilman E."/>
            <person name="Heiman D."/>
            <person name="Howarth C."/>
            <person name="Jen D."/>
            <person name="Larson L."/>
            <person name="Mehta T."/>
            <person name="Neiman D."/>
            <person name="Park D."/>
            <person name="Pearson M."/>
            <person name="Richards J."/>
            <person name="Roberts A."/>
            <person name="Saif S."/>
            <person name="Shea T."/>
            <person name="Shenoy N."/>
            <person name="Sisk P."/>
            <person name="Stolte C."/>
            <person name="Sykes S."/>
            <person name="Walk T."/>
            <person name="White J."/>
            <person name="Yandava C."/>
            <person name="Haas B."/>
            <person name="Nusbaum C."/>
            <person name="Birren B."/>
        </authorList>
    </citation>
    <scope>NUCLEOTIDE SEQUENCE [LARGE SCALE GENOMIC DNA]</scope>
    <source>
        <strain evidence="2">RMSCC 757 / Silveira</strain>
    </source>
</reference>
<reference evidence="2" key="1">
    <citation type="journal article" date="2010" name="Genome Res.">
        <title>Population genomic sequencing of Coccidioides fungi reveals recent hybridization and transposon control.</title>
        <authorList>
            <person name="Neafsey D.E."/>
            <person name="Barker B.M."/>
            <person name="Sharpton T.J."/>
            <person name="Stajich J.E."/>
            <person name="Park D.J."/>
            <person name="Whiston E."/>
            <person name="Hung C.-Y."/>
            <person name="McMahan C."/>
            <person name="White J."/>
            <person name="Sykes S."/>
            <person name="Heiman D."/>
            <person name="Young S."/>
            <person name="Zeng Q."/>
            <person name="Abouelleil A."/>
            <person name="Aftuck L."/>
            <person name="Bessette D."/>
            <person name="Brown A."/>
            <person name="FitzGerald M."/>
            <person name="Lui A."/>
            <person name="Macdonald J.P."/>
            <person name="Priest M."/>
            <person name="Orbach M.J."/>
            <person name="Galgiani J.N."/>
            <person name="Kirkland T.N."/>
            <person name="Cole G.T."/>
            <person name="Birren B.W."/>
            <person name="Henn M.R."/>
            <person name="Taylor J.W."/>
            <person name="Rounsley S.D."/>
        </authorList>
    </citation>
    <scope>NUCLEOTIDE SEQUENCE [LARGE SCALE GENOMIC DNA]</scope>
    <source>
        <strain evidence="2">RMSCC 757 / Silveira</strain>
    </source>
</reference>
<dbReference type="Proteomes" id="UP000002497">
    <property type="component" value="Unassembled WGS sequence"/>
</dbReference>
<gene>
    <name evidence="1" type="ORF">CPSG_07532</name>
</gene>
<accession>E9DCI0</accession>
<evidence type="ECO:0000313" key="2">
    <source>
        <dbReference type="Proteomes" id="UP000002497"/>
    </source>
</evidence>
<proteinExistence type="predicted"/>